<sequence>MNLNEEQKRAVECDDDLILCMAGAGSGKTTVLIERISRLCEKEDPKSILALTFTNAAAFEMKDRYIRRNPGKLVPEFRTFHSFCYSVLCTDYEIRNKLGYHSVPSICDEAKMKRIQNTVYLELGLHLSKDELNGKVKLSPKHNQEFILYKKRIKKVMKDENIITFDELSSSICDLFFNEDQLTNKYKDRFKYLLIDEFQDTSPEQWKFATSFKHSKIFLVGDEKQAIYSFRGADSSIIKMISELDNWTHIYLPRNYRSTTQICSFANKVVRQSGSKLKIELISDRSGPSVTVLPSTSNRYSEPIGIDDFATFYEMNRELEGTTAILCRSNSEVAEVCRMLDGVGLNYLTGKKNTDYKYILKSVKDNEYLADWLASYLNADKYADFIRIQSIENMSRIDVIVNYFSNVKKIQDRLRKVVTIRKALKDPSRSRMSMAVDILTICGFNPLDNQIEVDENCSSDELFEAITAVIEEKIVSDLYVGTIHSSKGLEYDNVFLFNVNDYSFKLNKEDQWNLYYVGVTRAKTNLVIFKGDAY</sequence>
<evidence type="ECO:0000313" key="8">
    <source>
        <dbReference type="EMBL" id="DAF92110.1"/>
    </source>
</evidence>
<name>A0A8S5UCL5_9CAUD</name>
<evidence type="ECO:0000256" key="5">
    <source>
        <dbReference type="ARBA" id="ARBA00023125"/>
    </source>
</evidence>
<proteinExistence type="predicted"/>
<evidence type="ECO:0000259" key="7">
    <source>
        <dbReference type="PROSITE" id="PS51198"/>
    </source>
</evidence>
<evidence type="ECO:0000256" key="4">
    <source>
        <dbReference type="ARBA" id="ARBA00022840"/>
    </source>
</evidence>
<dbReference type="PANTHER" id="PTHR11070">
    <property type="entry name" value="UVRD / RECB / PCRA DNA HELICASE FAMILY MEMBER"/>
    <property type="match status" value="1"/>
</dbReference>
<keyword evidence="4 6" id="KW-0067">ATP-binding</keyword>
<evidence type="ECO:0000256" key="2">
    <source>
        <dbReference type="ARBA" id="ARBA00022801"/>
    </source>
</evidence>
<dbReference type="Pfam" id="PF00580">
    <property type="entry name" value="UvrD-helicase"/>
    <property type="match status" value="1"/>
</dbReference>
<dbReference type="GO" id="GO:0003677">
    <property type="term" value="F:DNA binding"/>
    <property type="evidence" value="ECO:0007669"/>
    <property type="project" value="UniProtKB-KW"/>
</dbReference>
<dbReference type="Gene3D" id="1.10.486.10">
    <property type="entry name" value="PCRA, domain 4"/>
    <property type="match status" value="1"/>
</dbReference>
<keyword evidence="5" id="KW-0238">DNA-binding</keyword>
<dbReference type="GO" id="GO:0000725">
    <property type="term" value="P:recombinational repair"/>
    <property type="evidence" value="ECO:0007669"/>
    <property type="project" value="TreeGrafter"/>
</dbReference>
<evidence type="ECO:0000256" key="3">
    <source>
        <dbReference type="ARBA" id="ARBA00022806"/>
    </source>
</evidence>
<dbReference type="SUPFAM" id="SSF52540">
    <property type="entry name" value="P-loop containing nucleoside triphosphate hydrolases"/>
    <property type="match status" value="1"/>
</dbReference>
<dbReference type="PANTHER" id="PTHR11070:SF2">
    <property type="entry name" value="ATP-DEPENDENT DNA HELICASE SRS2"/>
    <property type="match status" value="1"/>
</dbReference>
<dbReference type="InterPro" id="IPR027785">
    <property type="entry name" value="UvrD-like_helicase_C"/>
</dbReference>
<keyword evidence="1 6" id="KW-0547">Nucleotide-binding</keyword>
<keyword evidence="2 6" id="KW-0378">Hydrolase</keyword>
<dbReference type="Gene3D" id="1.10.10.160">
    <property type="match status" value="1"/>
</dbReference>
<dbReference type="CDD" id="cd17932">
    <property type="entry name" value="DEXQc_UvrD"/>
    <property type="match status" value="1"/>
</dbReference>
<feature type="domain" description="UvrD-like helicase ATP-binding" evidence="7">
    <location>
        <begin position="1"/>
        <end position="259"/>
    </location>
</feature>
<evidence type="ECO:0000256" key="6">
    <source>
        <dbReference type="PROSITE-ProRule" id="PRU00560"/>
    </source>
</evidence>
<dbReference type="InterPro" id="IPR014016">
    <property type="entry name" value="UvrD-like_ATP-bd"/>
</dbReference>
<dbReference type="GO" id="GO:0043138">
    <property type="term" value="F:3'-5' DNA helicase activity"/>
    <property type="evidence" value="ECO:0007669"/>
    <property type="project" value="UniProtKB-EC"/>
</dbReference>
<organism evidence="8">
    <name type="scientific">Siphoviridae sp. ctgN495</name>
    <dbReference type="NCBI Taxonomy" id="2825608"/>
    <lineage>
        <taxon>Viruses</taxon>
        <taxon>Duplodnaviria</taxon>
        <taxon>Heunggongvirae</taxon>
        <taxon>Uroviricota</taxon>
        <taxon>Caudoviricetes</taxon>
    </lineage>
</organism>
<dbReference type="Pfam" id="PF13538">
    <property type="entry name" value="UvrD_C_2"/>
    <property type="match status" value="1"/>
</dbReference>
<dbReference type="EMBL" id="BK016063">
    <property type="protein sequence ID" value="DAF92110.1"/>
    <property type="molecule type" value="Genomic_DNA"/>
</dbReference>
<dbReference type="GO" id="GO:0005524">
    <property type="term" value="F:ATP binding"/>
    <property type="evidence" value="ECO:0007669"/>
    <property type="project" value="UniProtKB-UniRule"/>
</dbReference>
<dbReference type="InterPro" id="IPR027417">
    <property type="entry name" value="P-loop_NTPase"/>
</dbReference>
<dbReference type="InterPro" id="IPR000212">
    <property type="entry name" value="DNA_helicase_UvrD/REP"/>
</dbReference>
<reference evidence="8" key="1">
    <citation type="journal article" date="2021" name="Proc. Natl. Acad. Sci. U.S.A.">
        <title>A Catalog of Tens of Thousands of Viruses from Human Metagenomes Reveals Hidden Associations with Chronic Diseases.</title>
        <authorList>
            <person name="Tisza M.J."/>
            <person name="Buck C.B."/>
        </authorList>
    </citation>
    <scope>NUCLEOTIDE SEQUENCE</scope>
    <source>
        <strain evidence="8">CtgN495</strain>
    </source>
</reference>
<feature type="binding site" evidence="6">
    <location>
        <begin position="22"/>
        <end position="29"/>
    </location>
    <ligand>
        <name>ATP</name>
        <dbReference type="ChEBI" id="CHEBI:30616"/>
    </ligand>
</feature>
<dbReference type="InterPro" id="IPR013986">
    <property type="entry name" value="DExx_box_DNA_helicase_dom_sf"/>
</dbReference>
<protein>
    <submittedName>
        <fullName evidence="8">REP HELICASE</fullName>
    </submittedName>
</protein>
<dbReference type="GO" id="GO:0016787">
    <property type="term" value="F:hydrolase activity"/>
    <property type="evidence" value="ECO:0007669"/>
    <property type="project" value="UniProtKB-UniRule"/>
</dbReference>
<accession>A0A8S5UCL5</accession>
<dbReference type="Gene3D" id="3.40.50.300">
    <property type="entry name" value="P-loop containing nucleotide triphosphate hydrolases"/>
    <property type="match status" value="3"/>
</dbReference>
<dbReference type="PROSITE" id="PS51198">
    <property type="entry name" value="UVRD_HELICASE_ATP_BIND"/>
    <property type="match status" value="1"/>
</dbReference>
<evidence type="ECO:0000256" key="1">
    <source>
        <dbReference type="ARBA" id="ARBA00022741"/>
    </source>
</evidence>
<keyword evidence="3 6" id="KW-0347">Helicase</keyword>